<dbReference type="EMBL" id="WNPO01000023">
    <property type="protein sequence ID" value="MUA40849.1"/>
    <property type="molecule type" value="Genomic_DNA"/>
</dbReference>
<dbReference type="Proteomes" id="UP000485085">
    <property type="component" value="Unassembled WGS sequence"/>
</dbReference>
<gene>
    <name evidence="3" type="ORF">DW286_27910</name>
    <name evidence="4" type="ORF">E1814_26235</name>
    <name evidence="1" type="ORF">GNF00_13385</name>
    <name evidence="2" type="ORF">H3G96_020600</name>
</gene>
<reference evidence="2 7" key="4">
    <citation type="submission" date="2020-12" db="EMBL/GenBank/DDBJ databases">
        <title>The complete genome of Klebsiella pneumoniae strain 090374.</title>
        <authorList>
            <person name="Wei L."/>
            <person name="Wen H."/>
            <person name="Liu L."/>
            <person name="Feng Y."/>
            <person name="Zong Z."/>
        </authorList>
    </citation>
    <scope>NUCLEOTIDE SEQUENCE [LARGE SCALE GENOMIC DNA]</scope>
    <source>
        <strain evidence="2 7">WCHKP090374</strain>
    </source>
</reference>
<dbReference type="RefSeq" id="WP_062955131.1">
    <property type="nucleotide sequence ID" value="NZ_AP018671.1"/>
</dbReference>
<dbReference type="EMBL" id="CP066534">
    <property type="protein sequence ID" value="QQL32512.1"/>
    <property type="molecule type" value="Genomic_DNA"/>
</dbReference>
<dbReference type="Proteomes" id="UP000254657">
    <property type="component" value="Unassembled WGS sequence"/>
</dbReference>
<dbReference type="EMBL" id="QRCF01000054">
    <property type="protein sequence ID" value="RDT84631.1"/>
    <property type="molecule type" value="Genomic_DNA"/>
</dbReference>
<accession>A0A7X2YA87</accession>
<dbReference type="Proteomes" id="UP000532829">
    <property type="component" value="Chromosome"/>
</dbReference>
<reference evidence="4 5" key="2">
    <citation type="submission" date="2019-03" db="EMBL/GenBank/DDBJ databases">
        <title>Multidrug-Resistant Klebsiella pneumoniae Clinical Bloodstream Isolates in Shanghai, China.</title>
        <authorList>
            <person name="Wang S."/>
        </authorList>
    </citation>
    <scope>NUCLEOTIDE SEQUENCE [LARGE SCALE GENOMIC DNA]</scope>
    <source>
        <strain evidence="4 5">RJ1071</strain>
    </source>
</reference>
<sequence>MALILPISFRGLTVDQGVARVNLPAISSDKKTLSFGVRFFANGEEAEELYSEQYECIYDISGENPFSQAYEYLKTLDKFSGATDTGE</sequence>
<evidence type="ECO:0000313" key="2">
    <source>
        <dbReference type="EMBL" id="QQL32512.1"/>
    </source>
</evidence>
<proteinExistence type="predicted"/>
<dbReference type="AlphaFoldDB" id="A0A7X2YA87"/>
<protein>
    <submittedName>
        <fullName evidence="1">Uncharacterized protein</fullName>
    </submittedName>
</protein>
<name>A0A7X2YA87_KLEPN</name>
<evidence type="ECO:0000313" key="6">
    <source>
        <dbReference type="Proteomes" id="UP000485085"/>
    </source>
</evidence>
<evidence type="ECO:0000313" key="3">
    <source>
        <dbReference type="EMBL" id="RDT84631.1"/>
    </source>
</evidence>
<evidence type="ECO:0000313" key="4">
    <source>
        <dbReference type="EMBL" id="TDJ92490.1"/>
    </source>
</evidence>
<dbReference type="Proteomes" id="UP000294951">
    <property type="component" value="Unassembled WGS sequence"/>
</dbReference>
<evidence type="ECO:0000313" key="7">
    <source>
        <dbReference type="Proteomes" id="UP000532829"/>
    </source>
</evidence>
<organism evidence="1 6">
    <name type="scientific">Klebsiella pneumoniae</name>
    <dbReference type="NCBI Taxonomy" id="573"/>
    <lineage>
        <taxon>Bacteria</taxon>
        <taxon>Pseudomonadati</taxon>
        <taxon>Pseudomonadota</taxon>
        <taxon>Gammaproteobacteria</taxon>
        <taxon>Enterobacterales</taxon>
        <taxon>Enterobacteriaceae</taxon>
        <taxon>Klebsiella/Raoultella group</taxon>
        <taxon>Klebsiella</taxon>
        <taxon>Klebsiella pneumoniae complex</taxon>
    </lineage>
</organism>
<evidence type="ECO:0000313" key="5">
    <source>
        <dbReference type="Proteomes" id="UP000294951"/>
    </source>
</evidence>
<reference evidence="1 6" key="3">
    <citation type="submission" date="2019-11" db="EMBL/GenBank/DDBJ databases">
        <title>Emergence of a novel subclone of carbapenem-resistant Klebsiella pneumoniae ST11 with enhanced virulence and transmissibility: a molecular epidemiological, clinical, genomic study.</title>
        <authorList>
            <person name="Zhou K."/>
        </authorList>
    </citation>
    <scope>NUCLEOTIDE SEQUENCE [LARGE SCALE GENOMIC DNA]</scope>
    <source>
        <strain evidence="1 6">KP_38044</strain>
    </source>
</reference>
<dbReference type="EMBL" id="SMTN01000051">
    <property type="protein sequence ID" value="TDJ92490.1"/>
    <property type="molecule type" value="Genomic_DNA"/>
</dbReference>
<evidence type="ECO:0000313" key="1">
    <source>
        <dbReference type="EMBL" id="MUA40849.1"/>
    </source>
</evidence>
<reference evidence="3" key="1">
    <citation type="submission" date="2018-07" db="EMBL/GenBank/DDBJ databases">
        <title>Draft genome sequence of Klebsiella pneumoniae K293.</title>
        <authorList>
            <person name="He F."/>
        </authorList>
    </citation>
    <scope>NUCLEOTIDE SEQUENCE</scope>
    <source>
        <strain evidence="3">K293</strain>
    </source>
</reference>